<dbReference type="AlphaFoldDB" id="A0A2V1DUD6"/>
<feature type="non-terminal residue" evidence="2">
    <location>
        <position position="216"/>
    </location>
</feature>
<dbReference type="InterPro" id="IPR036020">
    <property type="entry name" value="WW_dom_sf"/>
</dbReference>
<feature type="region of interest" description="Disordered" evidence="1">
    <location>
        <begin position="142"/>
        <end position="187"/>
    </location>
</feature>
<evidence type="ECO:0000313" key="3">
    <source>
        <dbReference type="Proteomes" id="UP000244855"/>
    </source>
</evidence>
<keyword evidence="3" id="KW-1185">Reference proteome</keyword>
<dbReference type="SUPFAM" id="SSF51045">
    <property type="entry name" value="WW domain"/>
    <property type="match status" value="1"/>
</dbReference>
<evidence type="ECO:0008006" key="4">
    <source>
        <dbReference type="Google" id="ProtNLM"/>
    </source>
</evidence>
<reference evidence="2 3" key="1">
    <citation type="journal article" date="2018" name="Sci. Rep.">
        <title>Comparative genomics provides insights into the lifestyle and reveals functional heterogeneity of dark septate endophytic fungi.</title>
        <authorList>
            <person name="Knapp D.G."/>
            <person name="Nemeth J.B."/>
            <person name="Barry K."/>
            <person name="Hainaut M."/>
            <person name="Henrissat B."/>
            <person name="Johnson J."/>
            <person name="Kuo A."/>
            <person name="Lim J.H.P."/>
            <person name="Lipzen A."/>
            <person name="Nolan M."/>
            <person name="Ohm R.A."/>
            <person name="Tamas L."/>
            <person name="Grigoriev I.V."/>
            <person name="Spatafora J.W."/>
            <person name="Nagy L.G."/>
            <person name="Kovacs G.M."/>
        </authorList>
    </citation>
    <scope>NUCLEOTIDE SEQUENCE [LARGE SCALE GENOMIC DNA]</scope>
    <source>
        <strain evidence="2 3">DSE2036</strain>
    </source>
</reference>
<accession>A0A2V1DUD6</accession>
<name>A0A2V1DUD6_9PLEO</name>
<dbReference type="Gene3D" id="2.20.70.10">
    <property type="match status" value="1"/>
</dbReference>
<dbReference type="OrthoDB" id="2444812at2759"/>
<evidence type="ECO:0000313" key="2">
    <source>
        <dbReference type="EMBL" id="PVI00470.1"/>
    </source>
</evidence>
<dbReference type="Proteomes" id="UP000244855">
    <property type="component" value="Unassembled WGS sequence"/>
</dbReference>
<feature type="region of interest" description="Disordered" evidence="1">
    <location>
        <begin position="67"/>
        <end position="119"/>
    </location>
</feature>
<proteinExistence type="predicted"/>
<evidence type="ECO:0000256" key="1">
    <source>
        <dbReference type="SAM" id="MobiDB-lite"/>
    </source>
</evidence>
<dbReference type="EMBL" id="KZ805373">
    <property type="protein sequence ID" value="PVI00470.1"/>
    <property type="molecule type" value="Genomic_DNA"/>
</dbReference>
<organism evidence="2 3">
    <name type="scientific">Periconia macrospinosa</name>
    <dbReference type="NCBI Taxonomy" id="97972"/>
    <lineage>
        <taxon>Eukaryota</taxon>
        <taxon>Fungi</taxon>
        <taxon>Dikarya</taxon>
        <taxon>Ascomycota</taxon>
        <taxon>Pezizomycotina</taxon>
        <taxon>Dothideomycetes</taxon>
        <taxon>Pleosporomycetidae</taxon>
        <taxon>Pleosporales</taxon>
        <taxon>Massarineae</taxon>
        <taxon>Periconiaceae</taxon>
        <taxon>Periconia</taxon>
    </lineage>
</organism>
<feature type="non-terminal residue" evidence="2">
    <location>
        <position position="1"/>
    </location>
</feature>
<protein>
    <recommendedName>
        <fullName evidence="4">WW domain-containing protein</fullName>
    </recommendedName>
</protein>
<sequence length="216" mass="24366">PYDDEPALPDEAPPQSNDEGWAHYWDYNTSKWIYWNRFTGVTQFENPGVPSATPNYGPSATFATANADVASTPSEPKRRVAGGYNPAIHGNYDPEADYAKEAEREAEEEEARAAAAAAGPSAFGRAIDNEYATTAHFNRFNGQFQREGVNPEYHNDENKSNRQMGSYFDVDAAANSHDGRSLKAERRNKHLTKKEVKAFKERRKEKQYQKKVAWLK</sequence>
<gene>
    <name evidence="2" type="ORF">DM02DRAFT_506525</name>
</gene>